<proteinExistence type="predicted"/>
<evidence type="ECO:0000313" key="7">
    <source>
        <dbReference type="Proteomes" id="UP001150217"/>
    </source>
</evidence>
<dbReference type="PROSITE" id="PS51194">
    <property type="entry name" value="HELICASE_CTER"/>
    <property type="match status" value="1"/>
</dbReference>
<dbReference type="InterPro" id="IPR001650">
    <property type="entry name" value="Helicase_C-like"/>
</dbReference>
<dbReference type="SUPFAM" id="SSF52540">
    <property type="entry name" value="P-loop containing nucleoside triphosphate hydrolases"/>
    <property type="match status" value="1"/>
</dbReference>
<dbReference type="PANTHER" id="PTHR18934:SF203">
    <property type="entry name" value="ATP-DEPENDENT RNA HELICASE A"/>
    <property type="match status" value="1"/>
</dbReference>
<evidence type="ECO:0000259" key="5">
    <source>
        <dbReference type="PROSITE" id="PS51194"/>
    </source>
</evidence>
<sequence>MRLAPFLRHRRRLLMQLDLTAKSTSSSLKRTSDQATFASAATKFARTAKIDHRHHTEPLLVTPSFDFQKMPPSHPKSSAQPSNQQPKQKQKQKAGSNKPVVATHVSTRDALFVNEVQDRAFVTKKYSDVISTIEPKHVKDPMSLPNNISLNHTGQPMSYQITKIRVKDDDSHSQKQKFKTIFRTEASIPAQSPIVGIGDGKSELESRKVATLALICELQQRSMLYPAKSGNKGKDMTALSDGTSVDYEQARNFMDYYCHRFHFAAPEITYTNSGNTWETVMTVESRKIGMGIAVSKKISLQRCYLDVVQYLEQCDPQLWKDFKEKASTGYTQNQRVSMQLTHDLQARIRDLIVDLRSSELYKNRPALASGTISDSITAMGTRYRVPDHSILSEKSQELRERQKQYNENPSLERMRATRASLPVHSRSEQILSAIESNDVTVLMAATGSGKTTQVPQLLLDSFIEKGRGAECNILCTQPRRLAALSVAHRVSNERGEQLGRSVGYVVRFEAKPPEPHGSINFCTIGVFLKMLQNALSEGRGQMDSITHVVVDEVHERDVDTDLLLVVLKRLLDDRKARNKPLKIILMSATIDPTLFRNYFPDDNNLPAPVIEVPGRTFPVQRHFLEDFLQNVSNGPSNWLFNEDNVVKYVIRELGIQALPPYVPLQKFDPVRINAESESEVEIPYPLIAATIAHVLSNSDSGHVLTFLAGWDDISAVQKILLNPPGPLSINFNDPKYSIHLLHSSVPLAEQQVIFDPPKEGVRRIILATNIAETSVTIPDVVYVVDSARLKEQRFDPEKHISSLVSAWVGSSNLNQRAGRAGRHRPGEYYGVLSQKHAESLQPYQTVEMSRVDLSNVVMHIKALNFPGMSVEEVLKATIEPPQTDRVAAAMKTLQMVGAIDEHKNLTSLGRVLLQIPVDVQVGRLVLMGSFFRCLDQALTLAALLTNRDPFMSPMHMKEVAAAAKNKWCPPGIKSDPLTALRAYNAWEEMQSTRQYQSANRFTIDNFLSKPTLLLIQKLKTHLLQSLYSAGVIDISAGGGLGDGSRYEIPPELNQNGDSMMLLASLIATSCQPKFAVRASDRIWRTQTEKATMIHPSSVNHPKHLEGNQNSSKQIVDSSKQIVAFVEKRRNVSAGSASSTFLVGTTRLEPLLFALFGAHKIEKEEQGLMLDNWLNLSGNLDSLDDIYDLRKYLDSCMTRVFEGIVMGGRKHRNLQVLPREEEVSESGDDTIDDSRDYTLSKTEVMELDLLSRDLVNILNQYSSERGVDSVPATRPGTPLTRPGTPRFSGSGYPGSGYTTPFAHSHSQFNSRASTPTGRPWRRLQ</sequence>
<dbReference type="Pfam" id="PF21010">
    <property type="entry name" value="HA2_C"/>
    <property type="match status" value="1"/>
</dbReference>
<accession>A0ABQ8VTF1</accession>
<name>A0ABQ8VTF1_9AGAR</name>
<evidence type="ECO:0000313" key="6">
    <source>
        <dbReference type="EMBL" id="KAJ4499658.1"/>
    </source>
</evidence>
<feature type="compositionally biased region" description="Low complexity" evidence="3">
    <location>
        <begin position="75"/>
        <end position="87"/>
    </location>
</feature>
<feature type="region of interest" description="Disordered" evidence="3">
    <location>
        <begin position="64"/>
        <end position="100"/>
    </location>
</feature>
<dbReference type="InterPro" id="IPR014001">
    <property type="entry name" value="Helicase_ATP-bd"/>
</dbReference>
<dbReference type="Pfam" id="PF00271">
    <property type="entry name" value="Helicase_C"/>
    <property type="match status" value="1"/>
</dbReference>
<feature type="compositionally biased region" description="Low complexity" evidence="3">
    <location>
        <begin position="1272"/>
        <end position="1299"/>
    </location>
</feature>
<evidence type="ECO:0000256" key="2">
    <source>
        <dbReference type="ARBA" id="ARBA00022840"/>
    </source>
</evidence>
<protein>
    <recommendedName>
        <fullName evidence="8">P-loop containing nucleoside triphosphate hydrolase protein</fullName>
    </recommendedName>
</protein>
<dbReference type="InterPro" id="IPR048333">
    <property type="entry name" value="HA2_WH"/>
</dbReference>
<dbReference type="Proteomes" id="UP001150217">
    <property type="component" value="Unassembled WGS sequence"/>
</dbReference>
<organism evidence="6 7">
    <name type="scientific">Lentinula lateritia</name>
    <dbReference type="NCBI Taxonomy" id="40482"/>
    <lineage>
        <taxon>Eukaryota</taxon>
        <taxon>Fungi</taxon>
        <taxon>Dikarya</taxon>
        <taxon>Basidiomycota</taxon>
        <taxon>Agaricomycotina</taxon>
        <taxon>Agaricomycetes</taxon>
        <taxon>Agaricomycetidae</taxon>
        <taxon>Agaricales</taxon>
        <taxon>Marasmiineae</taxon>
        <taxon>Omphalotaceae</taxon>
        <taxon>Lentinula</taxon>
    </lineage>
</organism>
<keyword evidence="2" id="KW-0067">ATP-binding</keyword>
<dbReference type="Gene3D" id="3.40.50.300">
    <property type="entry name" value="P-loop containing nucleotide triphosphate hydrolases"/>
    <property type="match status" value="2"/>
</dbReference>
<feature type="region of interest" description="Disordered" evidence="3">
    <location>
        <begin position="396"/>
        <end position="419"/>
    </location>
</feature>
<dbReference type="SMART" id="SM00490">
    <property type="entry name" value="HELICc"/>
    <property type="match status" value="1"/>
</dbReference>
<reference evidence="6" key="1">
    <citation type="submission" date="2022-08" db="EMBL/GenBank/DDBJ databases">
        <title>A Global Phylogenomic Analysis of the Shiitake Genus Lentinula.</title>
        <authorList>
            <consortium name="DOE Joint Genome Institute"/>
            <person name="Sierra-Patev S."/>
            <person name="Min B."/>
            <person name="Naranjo-Ortiz M."/>
            <person name="Looney B."/>
            <person name="Konkel Z."/>
            <person name="Slot J.C."/>
            <person name="Sakamoto Y."/>
            <person name="Steenwyk J.L."/>
            <person name="Rokas A."/>
            <person name="Carro J."/>
            <person name="Camarero S."/>
            <person name="Ferreira P."/>
            <person name="Molpeceres G."/>
            <person name="Ruiz-Duenas F.J."/>
            <person name="Serrano A."/>
            <person name="Henrissat B."/>
            <person name="Drula E."/>
            <person name="Hughes K.W."/>
            <person name="Mata J.L."/>
            <person name="Ishikawa N.K."/>
            <person name="Vargas-Isla R."/>
            <person name="Ushijima S."/>
            <person name="Smith C.A."/>
            <person name="Ahrendt S."/>
            <person name="Andreopoulos W."/>
            <person name="He G."/>
            <person name="Labutti K."/>
            <person name="Lipzen A."/>
            <person name="Ng V."/>
            <person name="Riley R."/>
            <person name="Sandor L."/>
            <person name="Barry K."/>
            <person name="Martinez A.T."/>
            <person name="Xiao Y."/>
            <person name="Gibbons J.G."/>
            <person name="Terashima K."/>
            <person name="Grigoriev I.V."/>
            <person name="Hibbett D.S."/>
        </authorList>
    </citation>
    <scope>NUCLEOTIDE SEQUENCE</scope>
    <source>
        <strain evidence="6">RHP3577 ss4</strain>
    </source>
</reference>
<keyword evidence="7" id="KW-1185">Reference proteome</keyword>
<dbReference type="CDD" id="cd18791">
    <property type="entry name" value="SF2_C_RHA"/>
    <property type="match status" value="1"/>
</dbReference>
<dbReference type="SMART" id="SM00487">
    <property type="entry name" value="DEXDc"/>
    <property type="match status" value="1"/>
</dbReference>
<feature type="domain" description="Helicase ATP-binding" evidence="4">
    <location>
        <begin position="431"/>
        <end position="608"/>
    </location>
</feature>
<keyword evidence="1" id="KW-0547">Nucleotide-binding</keyword>
<dbReference type="InterPro" id="IPR011545">
    <property type="entry name" value="DEAD/DEAH_box_helicase_dom"/>
</dbReference>
<dbReference type="InterPro" id="IPR007502">
    <property type="entry name" value="Helicase-assoc_dom"/>
</dbReference>
<dbReference type="PROSITE" id="PS51192">
    <property type="entry name" value="HELICASE_ATP_BIND_1"/>
    <property type="match status" value="1"/>
</dbReference>
<dbReference type="Pfam" id="PF04408">
    <property type="entry name" value="WHD_HA2"/>
    <property type="match status" value="1"/>
</dbReference>
<evidence type="ECO:0000256" key="3">
    <source>
        <dbReference type="SAM" id="MobiDB-lite"/>
    </source>
</evidence>
<dbReference type="SMART" id="SM00847">
    <property type="entry name" value="HA2"/>
    <property type="match status" value="1"/>
</dbReference>
<comment type="caution">
    <text evidence="6">The sequence shown here is derived from an EMBL/GenBank/DDBJ whole genome shotgun (WGS) entry which is preliminary data.</text>
</comment>
<feature type="compositionally biased region" description="Basic and acidic residues" evidence="3">
    <location>
        <begin position="396"/>
        <end position="415"/>
    </location>
</feature>
<dbReference type="InterPro" id="IPR027417">
    <property type="entry name" value="P-loop_NTPase"/>
</dbReference>
<evidence type="ECO:0000256" key="1">
    <source>
        <dbReference type="ARBA" id="ARBA00022741"/>
    </source>
</evidence>
<evidence type="ECO:0008006" key="8">
    <source>
        <dbReference type="Google" id="ProtNLM"/>
    </source>
</evidence>
<dbReference type="Pfam" id="PF00270">
    <property type="entry name" value="DEAD"/>
    <property type="match status" value="1"/>
</dbReference>
<gene>
    <name evidence="6" type="ORF">C8R41DRAFT_915388</name>
</gene>
<dbReference type="EMBL" id="JANVFT010000010">
    <property type="protein sequence ID" value="KAJ4499658.1"/>
    <property type="molecule type" value="Genomic_DNA"/>
</dbReference>
<dbReference type="PANTHER" id="PTHR18934">
    <property type="entry name" value="ATP-DEPENDENT RNA HELICASE"/>
    <property type="match status" value="1"/>
</dbReference>
<feature type="compositionally biased region" description="Polar residues" evidence="3">
    <location>
        <begin position="1303"/>
        <end position="1315"/>
    </location>
</feature>
<feature type="domain" description="Helicase C-terminal" evidence="5">
    <location>
        <begin position="690"/>
        <end position="864"/>
    </location>
</feature>
<evidence type="ECO:0000259" key="4">
    <source>
        <dbReference type="PROSITE" id="PS51192"/>
    </source>
</evidence>
<feature type="region of interest" description="Disordered" evidence="3">
    <location>
        <begin position="1265"/>
        <end position="1323"/>
    </location>
</feature>
<dbReference type="Gene3D" id="1.20.120.1080">
    <property type="match status" value="1"/>
</dbReference>